<evidence type="ECO:0000256" key="3">
    <source>
        <dbReference type="ARBA" id="ARBA00022692"/>
    </source>
</evidence>
<dbReference type="STRING" id="521098.Aaci_0626"/>
<dbReference type="eggNOG" id="COG0477">
    <property type="taxonomic scope" value="Bacteria"/>
</dbReference>
<reference evidence="7 8" key="2">
    <citation type="journal article" date="2010" name="Stand. Genomic Sci.">
        <title>Complete genome sequence of Alicyclobacillus acidocaldarius type strain (104-IA).</title>
        <authorList>
            <person name="Mavromatis K."/>
            <person name="Sikorski J."/>
            <person name="Lapidus A."/>
            <person name="Glavina Del Rio T."/>
            <person name="Copeland A."/>
            <person name="Tice H."/>
            <person name="Cheng J.F."/>
            <person name="Lucas S."/>
            <person name="Chen F."/>
            <person name="Nolan M."/>
            <person name="Bruce D."/>
            <person name="Goodwin L."/>
            <person name="Pitluck S."/>
            <person name="Ivanova N."/>
            <person name="Ovchinnikova G."/>
            <person name="Pati A."/>
            <person name="Chen A."/>
            <person name="Palaniappan K."/>
            <person name="Land M."/>
            <person name="Hauser L."/>
            <person name="Chang Y.J."/>
            <person name="Jeffries C.D."/>
            <person name="Chain P."/>
            <person name="Meincke L."/>
            <person name="Sims D."/>
            <person name="Chertkov O."/>
            <person name="Han C."/>
            <person name="Brettin T."/>
            <person name="Detter J.C."/>
            <person name="Wahrenburg C."/>
            <person name="Rohde M."/>
            <person name="Pukall R."/>
            <person name="Goker M."/>
            <person name="Bristow J."/>
            <person name="Eisen J.A."/>
            <person name="Markowitz V."/>
            <person name="Hugenholtz P."/>
            <person name="Klenk H.P."/>
            <person name="Kyrpides N.C."/>
        </authorList>
    </citation>
    <scope>NUCLEOTIDE SEQUENCE [LARGE SCALE GENOMIC DNA]</scope>
    <source>
        <strain evidence="8">ATCC 27009 / DSM 446 / BCRC 14685 / JCM 5260 / KCTC 1825 / NBRC 15652 / NCIMB 11725 / NRRL B-14509 / 104-IA</strain>
    </source>
</reference>
<dbReference type="PRINTS" id="PR00173">
    <property type="entry name" value="EDTRNSPORT"/>
</dbReference>
<feature type="transmembrane region" description="Helical" evidence="6">
    <location>
        <begin position="315"/>
        <end position="332"/>
    </location>
</feature>
<keyword evidence="8" id="KW-1185">Reference proteome</keyword>
<dbReference type="GO" id="GO:0005886">
    <property type="term" value="C:plasma membrane"/>
    <property type="evidence" value="ECO:0007669"/>
    <property type="project" value="UniProtKB-SubCell"/>
</dbReference>
<dbReference type="HOGENOM" id="CLU_668411_0_0_9"/>
<dbReference type="RefSeq" id="WP_012810036.1">
    <property type="nucleotide sequence ID" value="NC_013205.1"/>
</dbReference>
<feature type="transmembrane region" description="Helical" evidence="6">
    <location>
        <begin position="381"/>
        <end position="402"/>
    </location>
</feature>
<dbReference type="CDD" id="cd06173">
    <property type="entry name" value="MFS_MefA_like"/>
    <property type="match status" value="1"/>
</dbReference>
<gene>
    <name evidence="7" type="ordered locus">Aaci_0626</name>
</gene>
<dbReference type="KEGG" id="aac:Aaci_0626"/>
<evidence type="ECO:0000313" key="8">
    <source>
        <dbReference type="Proteomes" id="UP000001917"/>
    </source>
</evidence>
<evidence type="ECO:0000256" key="5">
    <source>
        <dbReference type="ARBA" id="ARBA00023136"/>
    </source>
</evidence>
<keyword evidence="4 6" id="KW-1133">Transmembrane helix</keyword>
<evidence type="ECO:0000256" key="6">
    <source>
        <dbReference type="SAM" id="Phobius"/>
    </source>
</evidence>
<feature type="transmembrane region" description="Helical" evidence="6">
    <location>
        <begin position="257"/>
        <end position="280"/>
    </location>
</feature>
<evidence type="ECO:0000256" key="1">
    <source>
        <dbReference type="ARBA" id="ARBA00004651"/>
    </source>
</evidence>
<feature type="transmembrane region" description="Helical" evidence="6">
    <location>
        <begin position="292"/>
        <end position="309"/>
    </location>
</feature>
<keyword evidence="2" id="KW-1003">Cell membrane</keyword>
<protein>
    <submittedName>
        <fullName evidence="7">Major facilitator superfamily MFS_1</fullName>
    </submittedName>
</protein>
<comment type="subcellular location">
    <subcellularLocation>
        <location evidence="1">Cell membrane</location>
        <topology evidence="1">Multi-pass membrane protein</topology>
    </subcellularLocation>
</comment>
<evidence type="ECO:0000256" key="4">
    <source>
        <dbReference type="ARBA" id="ARBA00022989"/>
    </source>
</evidence>
<dbReference type="Pfam" id="PF07690">
    <property type="entry name" value="MFS_1"/>
    <property type="match status" value="1"/>
</dbReference>
<proteinExistence type="predicted"/>
<dbReference type="PANTHER" id="PTHR23513">
    <property type="entry name" value="INTEGRAL MEMBRANE EFFLUX PROTEIN-RELATED"/>
    <property type="match status" value="1"/>
</dbReference>
<dbReference type="Gene3D" id="1.20.1250.20">
    <property type="entry name" value="MFS general substrate transporter like domains"/>
    <property type="match status" value="1"/>
</dbReference>
<sequence>MGRKGIRVRLRPRVDAFHAFLAGRFFSRVGDKIFLVALPLLIQGMGSGAALLSFANALQYVANWAGGPLGGYLTERHSRKAVMLAVHAAQAAAILGVIASLSIRSLFPFILVFSIFLLHLASMVNRVNRFSLTTLLRDRDQIPQANAEIQLMESAARLVGPWVAGIVIVHLRLRAALGLDLLSFLIMAMVVWVALPLPAGERQGAHSSAARGRDLWRWRFEGPDGVGRVLLVNGLVNVAFTFVSGFNVFLMSSTHHLSVMVISWILTATAGASLLLGIILRANLAHVAEPSLAKMGLGLALSGVGMAGLPFAHHAELYLVAYAACILGMEWYQAQVQTWLQMRLAKSELNRAFVATSHVQNAVTPLWMVSGGFLWRAQGPWLPLSLCAACALGGGLAVWFLGRVSETRPPIQDDSGTA</sequence>
<feature type="transmembrane region" description="Helical" evidence="6">
    <location>
        <begin position="175"/>
        <end position="195"/>
    </location>
</feature>
<keyword evidence="5 6" id="KW-0472">Membrane</keyword>
<feature type="transmembrane region" description="Helical" evidence="6">
    <location>
        <begin position="33"/>
        <end position="61"/>
    </location>
</feature>
<evidence type="ECO:0000256" key="2">
    <source>
        <dbReference type="ARBA" id="ARBA00022475"/>
    </source>
</evidence>
<feature type="transmembrane region" description="Helical" evidence="6">
    <location>
        <begin position="229"/>
        <end position="251"/>
    </location>
</feature>
<keyword evidence="3 6" id="KW-0812">Transmembrane</keyword>
<feature type="transmembrane region" description="Helical" evidence="6">
    <location>
        <begin position="106"/>
        <end position="124"/>
    </location>
</feature>
<reference evidence="8" key="1">
    <citation type="submission" date="2009-09" db="EMBL/GenBank/DDBJ databases">
        <title>The complete chromosome of Alicyclobacillus acidocaldarius subsp. acidocaldarius DSM 446.</title>
        <authorList>
            <consortium name="US DOE Joint Genome Institute (JGI-PGF)"/>
            <person name="Lucas S."/>
            <person name="Copeland A."/>
            <person name="Lapidus A."/>
            <person name="Glavina del Rio T."/>
            <person name="Dalin E."/>
            <person name="Tice H."/>
            <person name="Bruce D."/>
            <person name="Goodwin L."/>
            <person name="Pitluck S."/>
            <person name="Kyrpides N."/>
            <person name="Mavromatis K."/>
            <person name="Ivanova N."/>
            <person name="Ovchinnikova G."/>
            <person name="Chertkov O."/>
            <person name="Sims D."/>
            <person name="Brettin T."/>
            <person name="Detter J.C."/>
            <person name="Han C."/>
            <person name="Larimer F."/>
            <person name="Land M."/>
            <person name="Hauser L."/>
            <person name="Markowitz V."/>
            <person name="Cheng J.-F."/>
            <person name="Hugenholtz P."/>
            <person name="Woyke T."/>
            <person name="Wu D."/>
            <person name="Pukall R."/>
            <person name="Klenk H.-P."/>
            <person name="Eisen J.A."/>
        </authorList>
    </citation>
    <scope>NUCLEOTIDE SEQUENCE [LARGE SCALE GENOMIC DNA]</scope>
    <source>
        <strain evidence="8">ATCC 27009 / DSM 446 / BCRC 14685 / JCM 5260 / KCTC 1825 / NBRC 15652 / NCIMB 11725 / NRRL B-14509 / 104-IA</strain>
    </source>
</reference>
<evidence type="ECO:0000313" key="7">
    <source>
        <dbReference type="EMBL" id="ACV57674.1"/>
    </source>
</evidence>
<dbReference type="EMBL" id="CP001727">
    <property type="protein sequence ID" value="ACV57674.1"/>
    <property type="molecule type" value="Genomic_DNA"/>
</dbReference>
<dbReference type="InterPro" id="IPR011701">
    <property type="entry name" value="MFS"/>
</dbReference>
<organism evidence="7 8">
    <name type="scientific">Alicyclobacillus acidocaldarius subsp. acidocaldarius (strain ATCC 27009 / DSM 446 / BCRC 14685 / JCM 5260 / KCTC 1825 / NBRC 15652 / NCIMB 11725 / NRRL B-14509 / 104-IA)</name>
    <name type="common">Bacillus acidocaldarius</name>
    <dbReference type="NCBI Taxonomy" id="521098"/>
    <lineage>
        <taxon>Bacteria</taxon>
        <taxon>Bacillati</taxon>
        <taxon>Bacillota</taxon>
        <taxon>Bacilli</taxon>
        <taxon>Bacillales</taxon>
        <taxon>Alicyclobacillaceae</taxon>
        <taxon>Alicyclobacillus</taxon>
    </lineage>
</organism>
<dbReference type="AlphaFoldDB" id="C8WTD2"/>
<dbReference type="GO" id="GO:0022857">
    <property type="term" value="F:transmembrane transporter activity"/>
    <property type="evidence" value="ECO:0007669"/>
    <property type="project" value="InterPro"/>
</dbReference>
<dbReference type="Proteomes" id="UP000001917">
    <property type="component" value="Chromosome"/>
</dbReference>
<name>C8WTD2_ALIAD</name>
<dbReference type="PANTHER" id="PTHR23513:SF6">
    <property type="entry name" value="MAJOR FACILITATOR SUPERFAMILY ASSOCIATED DOMAIN-CONTAINING PROTEIN"/>
    <property type="match status" value="1"/>
</dbReference>
<dbReference type="SUPFAM" id="SSF103473">
    <property type="entry name" value="MFS general substrate transporter"/>
    <property type="match status" value="1"/>
</dbReference>
<dbReference type="InterPro" id="IPR036259">
    <property type="entry name" value="MFS_trans_sf"/>
</dbReference>
<accession>C8WTD2</accession>